<organism evidence="1 2">
    <name type="scientific">Faucicola osloensis</name>
    <name type="common">Moraxella osloensis</name>
    <dbReference type="NCBI Taxonomy" id="34062"/>
    <lineage>
        <taxon>Bacteria</taxon>
        <taxon>Pseudomonadati</taxon>
        <taxon>Pseudomonadota</taxon>
        <taxon>Gammaproteobacteria</taxon>
        <taxon>Moraxellales</taxon>
        <taxon>Moraxellaceae</taxon>
        <taxon>Faucicola</taxon>
    </lineage>
</organism>
<protein>
    <submittedName>
        <fullName evidence="1">Uncharacterized protein</fullName>
    </submittedName>
</protein>
<keyword evidence="1" id="KW-0614">Plasmid</keyword>
<dbReference type="AlphaFoldDB" id="A0A2D2LXS5"/>
<dbReference type="Proteomes" id="UP000229340">
    <property type="component" value="Plasmid pNP7-1"/>
</dbReference>
<gene>
    <name evidence="1" type="ORF">NP7_10505</name>
</gene>
<reference evidence="2" key="1">
    <citation type="submission" date="2017-10" db="EMBL/GenBank/DDBJ databases">
        <title>Complete genome sequence of Moraxella osloensis NP7 isolated from human skin.</title>
        <authorList>
            <person name="Lee K."/>
            <person name="Lim J.Y."/>
            <person name="Hwang I."/>
        </authorList>
    </citation>
    <scope>NUCLEOTIDE SEQUENCE [LARGE SCALE GENOMIC DNA]</scope>
    <source>
        <strain evidence="2">NP7</strain>
        <plasmid evidence="2">pnp7-1</plasmid>
    </source>
</reference>
<dbReference type="EMBL" id="CP024444">
    <property type="protein sequence ID" value="ATR79786.1"/>
    <property type="molecule type" value="Genomic_DNA"/>
</dbReference>
<sequence>MLLQNLISNLTNASVTVTHVDTATRIHGVTEADLTGIDELTAWRFVDVKVTTETGISFSFNASVRVYLESLSFNKFGILDDILKKQGEFTPVSIAEAMAFLHEDNIIAFDLTAEQEEDEDFYYYLYDNRHPEIDLQEVWVRDVVGSMKKDDAIMAIVNQVIQESFDKGEPKQGVVS</sequence>
<accession>A0A2D2LXS5</accession>
<proteinExistence type="predicted"/>
<name>A0A2D2LXS5_FAUOS</name>
<evidence type="ECO:0000313" key="2">
    <source>
        <dbReference type="Proteomes" id="UP000229340"/>
    </source>
</evidence>
<evidence type="ECO:0000313" key="1">
    <source>
        <dbReference type="EMBL" id="ATR79786.1"/>
    </source>
</evidence>
<dbReference type="RefSeq" id="WP_100271129.1">
    <property type="nucleotide sequence ID" value="NZ_CP024444.1"/>
</dbReference>
<geneLocation type="plasmid" evidence="2">
    <name>pnp7-1</name>
</geneLocation>